<dbReference type="InterPro" id="IPR003691">
    <property type="entry name" value="FluC"/>
</dbReference>
<evidence type="ECO:0000256" key="3">
    <source>
        <dbReference type="ARBA" id="ARBA00022692"/>
    </source>
</evidence>
<accession>A0A7G9S5Y9</accession>
<dbReference type="AlphaFoldDB" id="A0A7G9S5Y9"/>
<feature type="transmembrane region" description="Helical" evidence="10">
    <location>
        <begin position="32"/>
        <end position="54"/>
    </location>
</feature>
<feature type="binding site" evidence="10">
    <location>
        <position position="100"/>
    </location>
    <ligand>
        <name>Na(+)</name>
        <dbReference type="ChEBI" id="CHEBI:29101"/>
        <note>structural</note>
    </ligand>
</feature>
<dbReference type="Proteomes" id="UP000515934">
    <property type="component" value="Chromosome"/>
</dbReference>
<feature type="transmembrane region" description="Helical" evidence="10">
    <location>
        <begin position="60"/>
        <end position="80"/>
    </location>
</feature>
<comment type="catalytic activity">
    <reaction evidence="8">
        <text>fluoride(in) = fluoride(out)</text>
        <dbReference type="Rhea" id="RHEA:76159"/>
        <dbReference type="ChEBI" id="CHEBI:17051"/>
    </reaction>
    <physiologicalReaction direction="left-to-right" evidence="8">
        <dbReference type="Rhea" id="RHEA:76160"/>
    </physiologicalReaction>
</comment>
<dbReference type="KEGG" id="ldn:H9L06_02660"/>
<gene>
    <name evidence="10" type="primary">fluC</name>
    <name evidence="10" type="synonym">crcB</name>
    <name evidence="11" type="ORF">H9L06_02660</name>
</gene>
<name>A0A7G9S5Y9_9MICO</name>
<keyword evidence="10" id="KW-0915">Sodium</keyword>
<comment type="function">
    <text evidence="9 10">Fluoride-specific ion channel. Important for reducing fluoride concentration in the cell, thus reducing its toxicity.</text>
</comment>
<evidence type="ECO:0000256" key="5">
    <source>
        <dbReference type="ARBA" id="ARBA00023136"/>
    </source>
</evidence>
<evidence type="ECO:0000256" key="4">
    <source>
        <dbReference type="ARBA" id="ARBA00022989"/>
    </source>
</evidence>
<keyword evidence="4 10" id="KW-1133">Transmembrane helix</keyword>
<evidence type="ECO:0000313" key="11">
    <source>
        <dbReference type="EMBL" id="QNN63264.1"/>
    </source>
</evidence>
<feature type="transmembrane region" description="Helical" evidence="10">
    <location>
        <begin position="87"/>
        <end position="107"/>
    </location>
</feature>
<comment type="subcellular location">
    <subcellularLocation>
        <location evidence="1 10">Cell membrane</location>
        <topology evidence="1 10">Multi-pass membrane protein</topology>
    </subcellularLocation>
</comment>
<dbReference type="GO" id="GO:0140114">
    <property type="term" value="P:cellular detoxification of fluoride"/>
    <property type="evidence" value="ECO:0007669"/>
    <property type="project" value="UniProtKB-UniRule"/>
</dbReference>
<comment type="activity regulation">
    <text evidence="10">Na(+) is not transported, but it plays an essential structural role and its presence is essential for fluoride channel function.</text>
</comment>
<keyword evidence="6 10" id="KW-0407">Ion channel</keyword>
<keyword evidence="5 10" id="KW-0472">Membrane</keyword>
<sequence>MRSVRPREVKANVSIDSVSQATGGAKLITPRALGLVALGGGLGTLARFALGEAIPADQHLVILGINILGAFVLGLIAMLLAGKRPNVLLFASTGLCGGFTTYSAFAVGVAELALMGQGLAALGLAVATVVGGFIATGLGVWIGTALRTLRSRGQRS</sequence>
<proteinExistence type="inferred from homology"/>
<keyword evidence="2 10" id="KW-1003">Cell membrane</keyword>
<dbReference type="GO" id="GO:0062054">
    <property type="term" value="F:fluoride channel activity"/>
    <property type="evidence" value="ECO:0007669"/>
    <property type="project" value="UniProtKB-UniRule"/>
</dbReference>
<dbReference type="HAMAP" id="MF_00454">
    <property type="entry name" value="FluC"/>
    <property type="match status" value="1"/>
</dbReference>
<keyword evidence="10" id="KW-0479">Metal-binding</keyword>
<dbReference type="EMBL" id="CP060716">
    <property type="protein sequence ID" value="QNN63264.1"/>
    <property type="molecule type" value="Genomic_DNA"/>
</dbReference>
<evidence type="ECO:0000256" key="6">
    <source>
        <dbReference type="ARBA" id="ARBA00023303"/>
    </source>
</evidence>
<protein>
    <recommendedName>
        <fullName evidence="10">Fluoride-specific ion channel FluC</fullName>
    </recommendedName>
</protein>
<comment type="similarity">
    <text evidence="7 10">Belongs to the fluoride channel Fluc/FEX (TC 1.A.43) family.</text>
</comment>
<evidence type="ECO:0000256" key="1">
    <source>
        <dbReference type="ARBA" id="ARBA00004651"/>
    </source>
</evidence>
<organism evidence="11 12">
    <name type="scientific">Leucobacter denitrificans</name>
    <dbReference type="NCBI Taxonomy" id="683042"/>
    <lineage>
        <taxon>Bacteria</taxon>
        <taxon>Bacillati</taxon>
        <taxon>Actinomycetota</taxon>
        <taxon>Actinomycetes</taxon>
        <taxon>Micrococcales</taxon>
        <taxon>Microbacteriaceae</taxon>
        <taxon>Leucobacter</taxon>
    </lineage>
</organism>
<evidence type="ECO:0000256" key="9">
    <source>
        <dbReference type="ARBA" id="ARBA00049940"/>
    </source>
</evidence>
<feature type="binding site" evidence="10">
    <location>
        <position position="97"/>
    </location>
    <ligand>
        <name>Na(+)</name>
        <dbReference type="ChEBI" id="CHEBI:29101"/>
        <note>structural</note>
    </ligand>
</feature>
<keyword evidence="12" id="KW-1185">Reference proteome</keyword>
<reference evidence="11 12" key="1">
    <citation type="submission" date="2020-08" db="EMBL/GenBank/DDBJ databases">
        <title>Genome sequence of Leucobacter denitrificans KACC 14055T.</title>
        <authorList>
            <person name="Hyun D.-W."/>
            <person name="Bae J.-W."/>
        </authorList>
    </citation>
    <scope>NUCLEOTIDE SEQUENCE [LARGE SCALE GENOMIC DNA]</scope>
    <source>
        <strain evidence="11 12">KACC 14055</strain>
    </source>
</reference>
<keyword evidence="3 10" id="KW-0812">Transmembrane</keyword>
<keyword evidence="10" id="KW-0406">Ion transport</keyword>
<evidence type="ECO:0000313" key="12">
    <source>
        <dbReference type="Proteomes" id="UP000515934"/>
    </source>
</evidence>
<dbReference type="GO" id="GO:0046872">
    <property type="term" value="F:metal ion binding"/>
    <property type="evidence" value="ECO:0007669"/>
    <property type="project" value="UniProtKB-KW"/>
</dbReference>
<keyword evidence="10" id="KW-0813">Transport</keyword>
<feature type="transmembrane region" description="Helical" evidence="10">
    <location>
        <begin position="119"/>
        <end position="146"/>
    </location>
</feature>
<evidence type="ECO:0000256" key="7">
    <source>
        <dbReference type="ARBA" id="ARBA00035120"/>
    </source>
</evidence>
<evidence type="ECO:0000256" key="2">
    <source>
        <dbReference type="ARBA" id="ARBA00022475"/>
    </source>
</evidence>
<evidence type="ECO:0000256" key="10">
    <source>
        <dbReference type="HAMAP-Rule" id="MF_00454"/>
    </source>
</evidence>
<dbReference type="Pfam" id="PF02537">
    <property type="entry name" value="CRCB"/>
    <property type="match status" value="1"/>
</dbReference>
<evidence type="ECO:0000256" key="8">
    <source>
        <dbReference type="ARBA" id="ARBA00035585"/>
    </source>
</evidence>
<dbReference type="GO" id="GO:0005886">
    <property type="term" value="C:plasma membrane"/>
    <property type="evidence" value="ECO:0007669"/>
    <property type="project" value="UniProtKB-SubCell"/>
</dbReference>